<protein>
    <submittedName>
        <fullName evidence="1">Aminoglycoside resistance protein</fullName>
    </submittedName>
</protein>
<dbReference type="EMBL" id="LYPA01000051">
    <property type="protein sequence ID" value="OBR65887.1"/>
    <property type="molecule type" value="Genomic_DNA"/>
</dbReference>
<dbReference type="SUPFAM" id="SSF56112">
    <property type="entry name" value="Protein kinase-like (PK-like)"/>
    <property type="match status" value="1"/>
</dbReference>
<evidence type="ECO:0000313" key="2">
    <source>
        <dbReference type="Proteomes" id="UP000092024"/>
    </source>
</evidence>
<dbReference type="Pfam" id="PF04655">
    <property type="entry name" value="APH_6_hur"/>
    <property type="match status" value="1"/>
</dbReference>
<dbReference type="GO" id="GO:0016773">
    <property type="term" value="F:phosphotransferase activity, alcohol group as acceptor"/>
    <property type="evidence" value="ECO:0007669"/>
    <property type="project" value="InterPro"/>
</dbReference>
<dbReference type="STRING" id="1844972.A7K91_18100"/>
<dbReference type="RefSeq" id="WP_068682510.1">
    <property type="nucleotide sequence ID" value="NZ_LYPA01000051.1"/>
</dbReference>
<dbReference type="InterPro" id="IPR011009">
    <property type="entry name" value="Kinase-like_dom_sf"/>
</dbReference>
<gene>
    <name evidence="1" type="ORF">A7K91_18100</name>
</gene>
<comment type="caution">
    <text evidence="1">The sequence shown here is derived from an EMBL/GenBank/DDBJ whole genome shotgun (WGS) entry which is preliminary data.</text>
</comment>
<keyword evidence="2" id="KW-1185">Reference proteome</keyword>
<dbReference type="GO" id="GO:0019748">
    <property type="term" value="P:secondary metabolic process"/>
    <property type="evidence" value="ECO:0007669"/>
    <property type="project" value="InterPro"/>
</dbReference>
<reference evidence="1 2" key="1">
    <citation type="submission" date="2016-05" db="EMBL/GenBank/DDBJ databases">
        <title>Paenibacillus oryzae. sp. nov., isolated from the rice root.</title>
        <authorList>
            <person name="Zhang J."/>
            <person name="Zhang X."/>
        </authorList>
    </citation>
    <scope>NUCLEOTIDE SEQUENCE [LARGE SCALE GENOMIC DNA]</scope>
    <source>
        <strain evidence="1 2">1DrF-4</strain>
    </source>
</reference>
<dbReference type="Proteomes" id="UP000092024">
    <property type="component" value="Unassembled WGS sequence"/>
</dbReference>
<evidence type="ECO:0000313" key="1">
    <source>
        <dbReference type="EMBL" id="OBR65887.1"/>
    </source>
</evidence>
<proteinExistence type="predicted"/>
<accession>A0A1A5YJU9</accession>
<name>A0A1A5YJU9_9BACL</name>
<dbReference type="OrthoDB" id="179394at2"/>
<sequence length="304" mass="34106">MRNKGYSFSLEESSQIINRFGADFFGHVNGGLSVFCKRWQLDELALIPSFSANLVFTCTSGIFGDAVLKIGHPDSVYIQTEFQALSAYGGRPFCNVFDIDAAGGALLEERLFPGTPLRKLDTLEERVDRFCSLYNGLHMLPPEGIVFPTYTRWVERITDYMKGRQDCSELYGHMEKACELYRVLTEKYNRSMLLHGDFHHDNILLSSEGSYVIIDPKGVIGDPLFDVPRFMLNEFEDELTAELAAKIERMIVLLEKQLAIPGPILRACLYVETVMGVCWSVEDGAGPDECAKLLETAAFAEALL</sequence>
<dbReference type="InterPro" id="IPR006748">
    <property type="entry name" value="NH2Glyco/OHUrea_AB-resist_kin"/>
</dbReference>
<dbReference type="Gene3D" id="3.90.1200.10">
    <property type="match status" value="1"/>
</dbReference>
<organism evidence="1 2">
    <name type="scientific">Paenibacillus oryzae</name>
    <dbReference type="NCBI Taxonomy" id="1844972"/>
    <lineage>
        <taxon>Bacteria</taxon>
        <taxon>Bacillati</taxon>
        <taxon>Bacillota</taxon>
        <taxon>Bacilli</taxon>
        <taxon>Bacillales</taxon>
        <taxon>Paenibacillaceae</taxon>
        <taxon>Paenibacillus</taxon>
    </lineage>
</organism>
<dbReference type="AlphaFoldDB" id="A0A1A5YJU9"/>